<dbReference type="SUPFAM" id="SSF52833">
    <property type="entry name" value="Thioredoxin-like"/>
    <property type="match status" value="1"/>
</dbReference>
<evidence type="ECO:0000313" key="2">
    <source>
        <dbReference type="Proteomes" id="UP000242146"/>
    </source>
</evidence>
<name>A0A1X2GWF9_9FUNG</name>
<comment type="caution">
    <text evidence="1">The sequence shown here is derived from an EMBL/GenBank/DDBJ whole genome shotgun (WGS) entry which is preliminary data.</text>
</comment>
<reference evidence="1 2" key="1">
    <citation type="submission" date="2016-07" db="EMBL/GenBank/DDBJ databases">
        <title>Pervasive Adenine N6-methylation of Active Genes in Fungi.</title>
        <authorList>
            <consortium name="DOE Joint Genome Institute"/>
            <person name="Mondo S.J."/>
            <person name="Dannebaum R.O."/>
            <person name="Kuo R.C."/>
            <person name="Labutti K."/>
            <person name="Haridas S."/>
            <person name="Kuo A."/>
            <person name="Salamov A."/>
            <person name="Ahrendt S.R."/>
            <person name="Lipzen A."/>
            <person name="Sullivan W."/>
            <person name="Andreopoulos W.B."/>
            <person name="Clum A."/>
            <person name="Lindquist E."/>
            <person name="Daum C."/>
            <person name="Ramamoorthy G.K."/>
            <person name="Gryganskyi A."/>
            <person name="Culley D."/>
            <person name="Magnuson J.K."/>
            <person name="James T.Y."/>
            <person name="O'Malley M.A."/>
            <person name="Stajich J.E."/>
            <person name="Spatafora J.W."/>
            <person name="Visel A."/>
            <person name="Grigoriev I.V."/>
        </authorList>
    </citation>
    <scope>NUCLEOTIDE SEQUENCE [LARGE SCALE GENOMIC DNA]</scope>
    <source>
        <strain evidence="1 2">NRRL 3301</strain>
    </source>
</reference>
<gene>
    <name evidence="1" type="ORF">DM01DRAFT_1370249</name>
</gene>
<accession>A0A1X2GWF9</accession>
<dbReference type="OrthoDB" id="59229at2759"/>
<organism evidence="1 2">
    <name type="scientific">Hesseltinella vesiculosa</name>
    <dbReference type="NCBI Taxonomy" id="101127"/>
    <lineage>
        <taxon>Eukaryota</taxon>
        <taxon>Fungi</taxon>
        <taxon>Fungi incertae sedis</taxon>
        <taxon>Mucoromycota</taxon>
        <taxon>Mucoromycotina</taxon>
        <taxon>Mucoromycetes</taxon>
        <taxon>Mucorales</taxon>
        <taxon>Cunninghamellaceae</taxon>
        <taxon>Hesseltinella</taxon>
    </lineage>
</organism>
<dbReference type="PANTHER" id="PTHR30041:SF4">
    <property type="entry name" value="ARSENATE REDUCTASE"/>
    <property type="match status" value="1"/>
</dbReference>
<sequence>MGKLTIYHNPRCSKSRNALAALEKEQDNGIEVDVCKYQQDLPSTDVLKKLADYLGLFEKDDATRPWDVLLRPEARKQLGSWDEVWPFLQENPNLLERPFVIDWDLKKAAIGRSVPGHDDLRQVEDLINESKTQ</sequence>
<dbReference type="InterPro" id="IPR036249">
    <property type="entry name" value="Thioredoxin-like_sf"/>
</dbReference>
<dbReference type="EMBL" id="MCGT01000002">
    <property type="protein sequence ID" value="ORX62374.1"/>
    <property type="molecule type" value="Genomic_DNA"/>
</dbReference>
<evidence type="ECO:0008006" key="3">
    <source>
        <dbReference type="Google" id="ProtNLM"/>
    </source>
</evidence>
<dbReference type="Gene3D" id="3.40.30.10">
    <property type="entry name" value="Glutaredoxin"/>
    <property type="match status" value="1"/>
</dbReference>
<dbReference type="Pfam" id="PF03960">
    <property type="entry name" value="ArsC"/>
    <property type="match status" value="1"/>
</dbReference>
<dbReference type="InterPro" id="IPR006660">
    <property type="entry name" value="Arsenate_reductase-like"/>
</dbReference>
<proteinExistence type="predicted"/>
<keyword evidence="2" id="KW-1185">Reference proteome</keyword>
<dbReference type="Proteomes" id="UP000242146">
    <property type="component" value="Unassembled WGS sequence"/>
</dbReference>
<dbReference type="AlphaFoldDB" id="A0A1X2GWF9"/>
<dbReference type="PANTHER" id="PTHR30041">
    <property type="entry name" value="ARSENATE REDUCTASE"/>
    <property type="match status" value="1"/>
</dbReference>
<protein>
    <recommendedName>
        <fullName evidence="3">Arsenate reductase</fullName>
    </recommendedName>
</protein>
<evidence type="ECO:0000313" key="1">
    <source>
        <dbReference type="EMBL" id="ORX62374.1"/>
    </source>
</evidence>
<dbReference type="PROSITE" id="PS51353">
    <property type="entry name" value="ARSC"/>
    <property type="match status" value="1"/>
</dbReference>